<dbReference type="AlphaFoldDB" id="A0A848IWZ8"/>
<evidence type="ECO:0008006" key="4">
    <source>
        <dbReference type="Google" id="ProtNLM"/>
    </source>
</evidence>
<evidence type="ECO:0000313" key="2">
    <source>
        <dbReference type="EMBL" id="NMM47805.1"/>
    </source>
</evidence>
<evidence type="ECO:0000313" key="3">
    <source>
        <dbReference type="Proteomes" id="UP000559010"/>
    </source>
</evidence>
<dbReference type="Proteomes" id="UP000559010">
    <property type="component" value="Unassembled WGS sequence"/>
</dbReference>
<keyword evidence="1" id="KW-0812">Transmembrane</keyword>
<feature type="transmembrane region" description="Helical" evidence="1">
    <location>
        <begin position="12"/>
        <end position="36"/>
    </location>
</feature>
<feature type="transmembrane region" description="Helical" evidence="1">
    <location>
        <begin position="129"/>
        <end position="152"/>
    </location>
</feature>
<name>A0A848IWZ8_9BACT</name>
<keyword evidence="3" id="KW-1185">Reference proteome</keyword>
<evidence type="ECO:0000256" key="1">
    <source>
        <dbReference type="SAM" id="Phobius"/>
    </source>
</evidence>
<protein>
    <recommendedName>
        <fullName evidence="4">Yip1 domain-containing protein</fullName>
    </recommendedName>
</protein>
<keyword evidence="1" id="KW-0472">Membrane</keyword>
<comment type="caution">
    <text evidence="2">The sequence shown here is derived from an EMBL/GenBank/DDBJ whole genome shotgun (WGS) entry which is preliminary data.</text>
</comment>
<feature type="transmembrane region" description="Helical" evidence="1">
    <location>
        <begin position="172"/>
        <end position="189"/>
    </location>
</feature>
<sequence length="203" mass="23947">MTDYFLRAKHWQIFVLSYGLPILCQMILMSSLFITVSKGNFSDPTQIFEYFIYYPIIILISSGVIFGWNWSISVGLQKFLPDNVTLKVSRFKILYFIPLIYFIIFIIGFIYLFNYMLHSPNETPDPSSFIIGFSTIFPIHLFSMFCIFYCLYFCAKTIKCIELQREVKFSDFVGEFFLLWFFPIGVWILQPKINEIISTNKST</sequence>
<dbReference type="EMBL" id="JABBNU010000003">
    <property type="protein sequence ID" value="NMM47805.1"/>
    <property type="molecule type" value="Genomic_DNA"/>
</dbReference>
<accession>A0A848IWZ8</accession>
<feature type="transmembrane region" description="Helical" evidence="1">
    <location>
        <begin position="51"/>
        <end position="72"/>
    </location>
</feature>
<gene>
    <name evidence="2" type="ORF">HH304_05290</name>
</gene>
<dbReference type="RefSeq" id="WP_169678693.1">
    <property type="nucleotide sequence ID" value="NZ_JABBNU010000003.1"/>
</dbReference>
<proteinExistence type="predicted"/>
<feature type="transmembrane region" description="Helical" evidence="1">
    <location>
        <begin position="93"/>
        <end position="117"/>
    </location>
</feature>
<organism evidence="2 3">
    <name type="scientific">Marinigracilibium pacificum</name>
    <dbReference type="NCBI Taxonomy" id="2729599"/>
    <lineage>
        <taxon>Bacteria</taxon>
        <taxon>Pseudomonadati</taxon>
        <taxon>Bacteroidota</taxon>
        <taxon>Cytophagia</taxon>
        <taxon>Cytophagales</taxon>
        <taxon>Flammeovirgaceae</taxon>
        <taxon>Marinigracilibium</taxon>
    </lineage>
</organism>
<keyword evidence="1" id="KW-1133">Transmembrane helix</keyword>
<reference evidence="2 3" key="1">
    <citation type="submission" date="2020-04" db="EMBL/GenBank/DDBJ databases">
        <title>Flammeovirgaceae bacterium KN852 isolated from deep sea.</title>
        <authorList>
            <person name="Zhang D.-C."/>
        </authorList>
    </citation>
    <scope>NUCLEOTIDE SEQUENCE [LARGE SCALE GENOMIC DNA]</scope>
    <source>
        <strain evidence="2 3">KN852</strain>
    </source>
</reference>